<protein>
    <submittedName>
        <fullName evidence="1">Uncharacterized protein</fullName>
    </submittedName>
</protein>
<name>A0ABT7YQC1_9ACTN</name>
<dbReference type="Proteomes" id="UP001171902">
    <property type="component" value="Unassembled WGS sequence"/>
</dbReference>
<organism evidence="1 2">
    <name type="scientific">Glycomyces tritici</name>
    <dbReference type="NCBI Taxonomy" id="2665176"/>
    <lineage>
        <taxon>Bacteria</taxon>
        <taxon>Bacillati</taxon>
        <taxon>Actinomycetota</taxon>
        <taxon>Actinomycetes</taxon>
        <taxon>Glycomycetales</taxon>
        <taxon>Glycomycetaceae</taxon>
        <taxon>Glycomyces</taxon>
    </lineage>
</organism>
<accession>A0ABT7YQC1</accession>
<keyword evidence="2" id="KW-1185">Reference proteome</keyword>
<comment type="caution">
    <text evidence="1">The sequence shown here is derived from an EMBL/GenBank/DDBJ whole genome shotgun (WGS) entry which is preliminary data.</text>
</comment>
<dbReference type="RefSeq" id="WP_289957775.1">
    <property type="nucleotide sequence ID" value="NZ_JAUEMJ010000004.1"/>
</dbReference>
<dbReference type="EMBL" id="JAUEMJ010000004">
    <property type="protein sequence ID" value="MDN3240852.1"/>
    <property type="molecule type" value="Genomic_DNA"/>
</dbReference>
<reference evidence="1" key="1">
    <citation type="submission" date="2023-06" db="EMBL/GenBank/DDBJ databases">
        <title>Gycomyces niveus sp.nov., a novel actinomycete isolated from soil in Shouguang.</title>
        <authorList>
            <person name="Yang X."/>
            <person name="Zhao J."/>
        </authorList>
    </citation>
    <scope>NUCLEOTIDE SEQUENCE</scope>
    <source>
        <strain evidence="1">NEAU C2</strain>
    </source>
</reference>
<evidence type="ECO:0000313" key="2">
    <source>
        <dbReference type="Proteomes" id="UP001171902"/>
    </source>
</evidence>
<proteinExistence type="predicted"/>
<evidence type="ECO:0000313" key="1">
    <source>
        <dbReference type="EMBL" id="MDN3240852.1"/>
    </source>
</evidence>
<gene>
    <name evidence="1" type="ORF">QWI33_14040</name>
</gene>
<sequence length="99" mass="10936">MSIAVEQPALFDLAEPQAAANTPVAQPPMPGTTAWRLISRRADCVDCWHQQAADHAAGQLPARREAARVQMTTGTDTAELCERHAVRRGWPGRTHKNRR</sequence>